<evidence type="ECO:0000313" key="4">
    <source>
        <dbReference type="Proteomes" id="UP000650081"/>
    </source>
</evidence>
<dbReference type="Pfam" id="PF12867">
    <property type="entry name" value="DinB_2"/>
    <property type="match status" value="1"/>
</dbReference>
<protein>
    <submittedName>
        <fullName evidence="3">DinB family protein</fullName>
    </submittedName>
</protein>
<keyword evidence="4" id="KW-1185">Reference proteome</keyword>
<gene>
    <name evidence="3" type="ORF">H9S92_10930</name>
</gene>
<feature type="signal peptide" evidence="1">
    <location>
        <begin position="1"/>
        <end position="19"/>
    </location>
</feature>
<dbReference type="AlphaFoldDB" id="A0A923PIH0"/>
<feature type="domain" description="DinB-like" evidence="2">
    <location>
        <begin position="41"/>
        <end position="168"/>
    </location>
</feature>
<accession>A0A923PIH0</accession>
<keyword evidence="1" id="KW-0732">Signal</keyword>
<name>A0A923PIH0_9BACT</name>
<organism evidence="3 4">
    <name type="scientific">Neolewinella lacunae</name>
    <dbReference type="NCBI Taxonomy" id="1517758"/>
    <lineage>
        <taxon>Bacteria</taxon>
        <taxon>Pseudomonadati</taxon>
        <taxon>Bacteroidota</taxon>
        <taxon>Saprospiria</taxon>
        <taxon>Saprospirales</taxon>
        <taxon>Lewinellaceae</taxon>
        <taxon>Neolewinella</taxon>
    </lineage>
</organism>
<dbReference type="InterPro" id="IPR024775">
    <property type="entry name" value="DinB-like"/>
</dbReference>
<evidence type="ECO:0000313" key="3">
    <source>
        <dbReference type="EMBL" id="MBC6994680.1"/>
    </source>
</evidence>
<dbReference type="EMBL" id="JACSIT010000100">
    <property type="protein sequence ID" value="MBC6994680.1"/>
    <property type="molecule type" value="Genomic_DNA"/>
</dbReference>
<feature type="chain" id="PRO_5038102320" evidence="1">
    <location>
        <begin position="20"/>
        <end position="185"/>
    </location>
</feature>
<sequence length="185" mass="21001">MKMFPLLLLLTGLTGSLHAQDQAKGEPFAARTEWHEKWKNSLAYTQEALASVPDSSLSYRPSPGQMSIQEQVQHIAGNIYGLSRRFLDYEPRGFDEEALRAKLAAETLSRAELLALLNGAYAFGHAAIDNLPAERWDEEVPNFFAGPRSRRVVIYLLQDHATHHRAQVLMYLRLLGIEPPRYRGW</sequence>
<dbReference type="RefSeq" id="WP_187466745.1">
    <property type="nucleotide sequence ID" value="NZ_JACSIT010000100.1"/>
</dbReference>
<dbReference type="Gene3D" id="1.20.120.450">
    <property type="entry name" value="dinb family like domain"/>
    <property type="match status" value="1"/>
</dbReference>
<proteinExistence type="predicted"/>
<evidence type="ECO:0000256" key="1">
    <source>
        <dbReference type="SAM" id="SignalP"/>
    </source>
</evidence>
<dbReference type="InterPro" id="IPR034660">
    <property type="entry name" value="DinB/YfiT-like"/>
</dbReference>
<dbReference type="Proteomes" id="UP000650081">
    <property type="component" value="Unassembled WGS sequence"/>
</dbReference>
<reference evidence="3" key="1">
    <citation type="submission" date="2020-08" db="EMBL/GenBank/DDBJ databases">
        <title>Lewinella bacteria from marine environments.</title>
        <authorList>
            <person name="Zhong Y."/>
        </authorList>
    </citation>
    <scope>NUCLEOTIDE SEQUENCE</scope>
    <source>
        <strain evidence="3">KCTC 42187</strain>
    </source>
</reference>
<comment type="caution">
    <text evidence="3">The sequence shown here is derived from an EMBL/GenBank/DDBJ whole genome shotgun (WGS) entry which is preliminary data.</text>
</comment>
<evidence type="ECO:0000259" key="2">
    <source>
        <dbReference type="Pfam" id="PF12867"/>
    </source>
</evidence>
<dbReference type="SUPFAM" id="SSF109854">
    <property type="entry name" value="DinB/YfiT-like putative metalloenzymes"/>
    <property type="match status" value="1"/>
</dbReference>